<dbReference type="PANTHER" id="PTHR43694">
    <property type="entry name" value="RIBONUCLEASE J"/>
    <property type="match status" value="1"/>
</dbReference>
<evidence type="ECO:0000256" key="7">
    <source>
        <dbReference type="ARBA" id="ARBA00022833"/>
    </source>
</evidence>
<feature type="active site" description="Proton acceptor" evidence="11">
    <location>
        <position position="369"/>
    </location>
</feature>
<keyword evidence="5 10" id="KW-0255">Endonuclease</keyword>
<dbReference type="InterPro" id="IPR011108">
    <property type="entry name" value="RMMBL"/>
</dbReference>
<keyword evidence="4 13" id="KW-0479">Metal-binding</keyword>
<dbReference type="GO" id="GO:0006364">
    <property type="term" value="P:rRNA processing"/>
    <property type="evidence" value="ECO:0007669"/>
    <property type="project" value="UniProtKB-UniRule"/>
</dbReference>
<dbReference type="Pfam" id="PF07521">
    <property type="entry name" value="RMMBL"/>
    <property type="match status" value="1"/>
</dbReference>
<keyword evidence="7 13" id="KW-0862">Zinc</keyword>
<dbReference type="GO" id="GO:0004521">
    <property type="term" value="F:RNA endonuclease activity"/>
    <property type="evidence" value="ECO:0007669"/>
    <property type="project" value="UniProtKB-UniRule"/>
</dbReference>
<dbReference type="PROSITE" id="PS01292">
    <property type="entry name" value="UPF0036"/>
    <property type="match status" value="1"/>
</dbReference>
<dbReference type="GO" id="GO:0008270">
    <property type="term" value="F:zinc ion binding"/>
    <property type="evidence" value="ECO:0007669"/>
    <property type="project" value="InterPro"/>
</dbReference>
<keyword evidence="8 10" id="KW-0269">Exonuclease</keyword>
<feature type="coiled-coil region" evidence="14">
    <location>
        <begin position="495"/>
        <end position="522"/>
    </location>
</feature>
<comment type="function">
    <text evidence="10">An RNase that has 5'-3' exonuclease and possibly endonuclease activity. Involved in maturation of rRNA and in some organisms also mRNA maturation and/or decay.</text>
</comment>
<feature type="binding site" evidence="13">
    <location>
        <position position="142"/>
    </location>
    <ligand>
        <name>Zn(2+)</name>
        <dbReference type="ChEBI" id="CHEBI:29105"/>
        <label>1</label>
        <note>catalytic</note>
    </ligand>
</feature>
<feature type="binding site" evidence="13">
    <location>
        <position position="74"/>
    </location>
    <ligand>
        <name>Zn(2+)</name>
        <dbReference type="ChEBI" id="CHEBI:29105"/>
        <label>1</label>
        <note>catalytic</note>
    </ligand>
</feature>
<feature type="domain" description="Metallo-beta-lactamase" evidence="15">
    <location>
        <begin position="21"/>
        <end position="216"/>
    </location>
</feature>
<comment type="cofactor">
    <cofactor evidence="13">
        <name>Ca(2+)</name>
        <dbReference type="ChEBI" id="CHEBI:29108"/>
    </cofactor>
    <text evidence="13">Binds 1 Ca(2+) cation per subunit. Seen in 1 crystal structure, it is not clear if it is physiologically important.</text>
</comment>
<name>A0A3Q9HSE9_9FIRM</name>
<feature type="binding site" evidence="13">
    <location>
        <position position="78"/>
    </location>
    <ligand>
        <name>Zn(2+)</name>
        <dbReference type="ChEBI" id="CHEBI:29105"/>
        <label>2</label>
        <note>catalytic</note>
    </ligand>
</feature>
<dbReference type="CDD" id="cd07714">
    <property type="entry name" value="RNaseJ_MBL-fold"/>
    <property type="match status" value="1"/>
</dbReference>
<evidence type="ECO:0000256" key="14">
    <source>
        <dbReference type="SAM" id="Coils"/>
    </source>
</evidence>
<feature type="binding site" evidence="13">
    <location>
        <position position="164"/>
    </location>
    <ligand>
        <name>Zn(2+)</name>
        <dbReference type="ChEBI" id="CHEBI:29105"/>
        <label>2</label>
        <note>catalytic</note>
    </ligand>
</feature>
<evidence type="ECO:0000256" key="5">
    <source>
        <dbReference type="ARBA" id="ARBA00022759"/>
    </source>
</evidence>
<feature type="binding site" evidence="12">
    <location>
        <begin position="233"/>
        <end position="235"/>
    </location>
    <ligand>
        <name>substrate</name>
    </ligand>
</feature>
<feature type="binding site" evidence="13">
    <location>
        <position position="51"/>
    </location>
    <ligand>
        <name>Ca(2+)</name>
        <dbReference type="ChEBI" id="CHEBI:29108"/>
    </ligand>
</feature>
<dbReference type="Pfam" id="PF00753">
    <property type="entry name" value="Lactamase_B"/>
    <property type="match status" value="1"/>
</dbReference>
<dbReference type="InterPro" id="IPR036866">
    <property type="entry name" value="RibonucZ/Hydroxyglut_hydro"/>
</dbReference>
<dbReference type="Proteomes" id="UP000267250">
    <property type="component" value="Chromosome"/>
</dbReference>
<dbReference type="InterPro" id="IPR001279">
    <property type="entry name" value="Metallo-B-lactamas"/>
</dbReference>
<feature type="active site" description="Proton donor" evidence="11">
    <location>
        <position position="196"/>
    </location>
</feature>
<dbReference type="GO" id="GO:0003723">
    <property type="term" value="F:RNA binding"/>
    <property type="evidence" value="ECO:0007669"/>
    <property type="project" value="UniProtKB-UniRule"/>
</dbReference>
<keyword evidence="6 10" id="KW-0378">Hydrolase</keyword>
<evidence type="ECO:0000256" key="13">
    <source>
        <dbReference type="PIRSR" id="PIRSR004803-3"/>
    </source>
</evidence>
<evidence type="ECO:0000256" key="4">
    <source>
        <dbReference type="ARBA" id="ARBA00022723"/>
    </source>
</evidence>
<dbReference type="SMART" id="SM00849">
    <property type="entry name" value="Lactamase_B"/>
    <property type="match status" value="1"/>
</dbReference>
<dbReference type="KEGG" id="aft:BBF96_08430"/>
<dbReference type="AlphaFoldDB" id="A0A3Q9HSE9"/>
<evidence type="ECO:0000256" key="12">
    <source>
        <dbReference type="PIRSR" id="PIRSR004803-2"/>
    </source>
</evidence>
<dbReference type="GO" id="GO:0004534">
    <property type="term" value="F:5'-3' RNA exonuclease activity"/>
    <property type="evidence" value="ECO:0007669"/>
    <property type="project" value="UniProtKB-UniRule"/>
</dbReference>
<feature type="binding site" evidence="13">
    <location>
        <position position="444"/>
    </location>
    <ligand>
        <name>Ca(2+)</name>
        <dbReference type="ChEBI" id="CHEBI:29108"/>
    </ligand>
</feature>
<evidence type="ECO:0000256" key="2">
    <source>
        <dbReference type="ARBA" id="ARBA00022490"/>
    </source>
</evidence>
<dbReference type="Pfam" id="PF17770">
    <property type="entry name" value="RNase_J_C"/>
    <property type="match status" value="1"/>
</dbReference>
<evidence type="ECO:0000256" key="6">
    <source>
        <dbReference type="ARBA" id="ARBA00022801"/>
    </source>
</evidence>
<sequence>MSKTNEPQISIIPLGGRKEIGNNMIVIEDDENIIVLDSGIMFPQDDQYGVDLIMPDITYLIDNKDKILGFFISHGHEDHIGAIPYVLREINVPIYGTRLTLGLIQLKLKEFGLHHDAQLIELAPGEKITVGNFTVEFIHINHSIPDSVAMAIKTKVGTILYTGDYKFDHTPIDGKPANLQRLGEIGSEGVLALLGDSTNAEREGTTLSEQVVSKTIEDVFKLSNNRIIISTFSTNIHRIQQIFTAAWKTGRKVAITGRSMINVINIASQLGYLNIPEGTLIELRKTKSLKPNQIVLLMTGSQGEPTAALTRISRGDHRQIEIIPGDTVILSSMPIPGNERSISQTINHLYQQGAEVLYDGMIDAHASGHACQEELKLMINLIRPKFLIPVHGEYRHLYHHAKLAEQVGIPKENIFITDNGVRLNLTSDRCWVAGSVPSGEVMIDGLGIGDVGNIVLKERKMLSENGIVIVSLTIDGKKAKVLAGPDIISRGFVYIRKSKELIEEAQDLAREALKELEAKNITDWSAIKKAVIDSIDNYLFQKTRRKPLILPVIMEI</sequence>
<feature type="binding site" evidence="13">
    <location>
        <position position="391"/>
    </location>
    <ligand>
        <name>Zn(2+)</name>
        <dbReference type="ChEBI" id="CHEBI:29105"/>
        <label>1</label>
        <note>catalytic</note>
    </ligand>
</feature>
<keyword evidence="10" id="KW-0698">rRNA processing</keyword>
<protein>
    <recommendedName>
        <fullName evidence="10">Ribonuclease J</fullName>
        <shortName evidence="10">RNase J</shortName>
        <ecNumber evidence="10">3.1.-.-</ecNumber>
    </recommendedName>
</protein>
<keyword evidence="17" id="KW-1185">Reference proteome</keyword>
<dbReference type="RefSeq" id="WP_127016744.1">
    <property type="nucleotide sequence ID" value="NZ_CP016379.1"/>
</dbReference>
<keyword evidence="2 10" id="KW-0963">Cytoplasm</keyword>
<keyword evidence="9 10" id="KW-0694">RNA-binding</keyword>
<comment type="subcellular location">
    <subcellularLocation>
        <location evidence="1 10">Cytoplasm</location>
    </subcellularLocation>
</comment>
<dbReference type="FunFam" id="3.10.20.580:FF:000001">
    <property type="entry name" value="Ribonuclease J"/>
    <property type="match status" value="1"/>
</dbReference>
<comment type="similarity">
    <text evidence="10">Belongs to the metallo-beta-lactamase superfamily. RNA-metabolizing metallo-beta-lactamase-like family. Bacterial RNase J subfamily.</text>
</comment>
<dbReference type="InterPro" id="IPR030854">
    <property type="entry name" value="RNase_J_bac"/>
</dbReference>
<evidence type="ECO:0000256" key="10">
    <source>
        <dbReference type="HAMAP-Rule" id="MF_01491"/>
    </source>
</evidence>
<dbReference type="GO" id="GO:0005737">
    <property type="term" value="C:cytoplasm"/>
    <property type="evidence" value="ECO:0007669"/>
    <property type="project" value="UniProtKB-SubCell"/>
</dbReference>
<evidence type="ECO:0000256" key="1">
    <source>
        <dbReference type="ARBA" id="ARBA00004496"/>
    </source>
</evidence>
<comment type="cofactor">
    <cofactor evidence="13">
        <name>Zn(2+)</name>
        <dbReference type="ChEBI" id="CHEBI:29105"/>
    </cofactor>
    <text evidence="13">Binds 2 Zn(2+) ions per subunit. It is not clear if Zn(2+) or Mg(2+) is physiologically important.</text>
</comment>
<evidence type="ECO:0000313" key="16">
    <source>
        <dbReference type="EMBL" id="AZR73406.1"/>
    </source>
</evidence>
<evidence type="ECO:0000256" key="9">
    <source>
        <dbReference type="ARBA" id="ARBA00022884"/>
    </source>
</evidence>
<dbReference type="Pfam" id="PF22505">
    <property type="entry name" value="RNase_J_b_CASP"/>
    <property type="match status" value="1"/>
</dbReference>
<dbReference type="Gene3D" id="3.40.50.10710">
    <property type="entry name" value="Metallo-hydrolase/oxidoreductase"/>
    <property type="match status" value="1"/>
</dbReference>
<dbReference type="PANTHER" id="PTHR43694:SF1">
    <property type="entry name" value="RIBONUCLEASE J"/>
    <property type="match status" value="1"/>
</dbReference>
<dbReference type="InterPro" id="IPR042173">
    <property type="entry name" value="RNase_J_2"/>
</dbReference>
<evidence type="ECO:0000256" key="3">
    <source>
        <dbReference type="ARBA" id="ARBA00022722"/>
    </source>
</evidence>
<feature type="binding site" evidence="13">
    <location>
        <position position="79"/>
    </location>
    <ligand>
        <name>Zn(2+)</name>
        <dbReference type="ChEBI" id="CHEBI:29105"/>
        <label>2</label>
        <note>catalytic</note>
    </ligand>
</feature>
<dbReference type="NCBIfam" id="TIGR00649">
    <property type="entry name" value="MG423"/>
    <property type="match status" value="1"/>
</dbReference>
<dbReference type="InterPro" id="IPR004613">
    <property type="entry name" value="RNase_J"/>
</dbReference>
<feature type="binding site" evidence="13">
    <location>
        <position position="49"/>
    </location>
    <ligand>
        <name>Ca(2+)</name>
        <dbReference type="ChEBI" id="CHEBI:29108"/>
    </ligand>
</feature>
<keyword evidence="3 10" id="KW-0540">Nuclease</keyword>
<comment type="subunit">
    <text evidence="10">Homodimer, may be a subunit of the RNA degradosome.</text>
</comment>
<keyword evidence="13" id="KW-0106">Calcium</keyword>
<feature type="binding site" evidence="10 12">
    <location>
        <begin position="365"/>
        <end position="369"/>
    </location>
    <ligand>
        <name>substrate</name>
    </ligand>
</feature>
<dbReference type="InterPro" id="IPR001587">
    <property type="entry name" value="RNase_J_CS"/>
</dbReference>
<evidence type="ECO:0000313" key="17">
    <source>
        <dbReference type="Proteomes" id="UP000267250"/>
    </source>
</evidence>
<organism evidence="16 17">
    <name type="scientific">Anoxybacter fermentans</name>
    <dbReference type="NCBI Taxonomy" id="1323375"/>
    <lineage>
        <taxon>Bacteria</taxon>
        <taxon>Bacillati</taxon>
        <taxon>Bacillota</taxon>
        <taxon>Clostridia</taxon>
        <taxon>Halanaerobiales</taxon>
        <taxon>Anoxybacter</taxon>
    </lineage>
</organism>
<evidence type="ECO:0000256" key="8">
    <source>
        <dbReference type="ARBA" id="ARBA00022839"/>
    </source>
</evidence>
<dbReference type="OrthoDB" id="9758375at2"/>
<evidence type="ECO:0000259" key="15">
    <source>
        <dbReference type="SMART" id="SM00849"/>
    </source>
</evidence>
<feature type="binding site" evidence="13">
    <location>
        <position position="76"/>
    </location>
    <ligand>
        <name>Zn(2+)</name>
        <dbReference type="ChEBI" id="CHEBI:29105"/>
        <label>1</label>
        <note>catalytic</note>
    </ligand>
</feature>
<dbReference type="InterPro" id="IPR055132">
    <property type="entry name" value="RNase_J_b_CASP"/>
</dbReference>
<dbReference type="EMBL" id="CP016379">
    <property type="protein sequence ID" value="AZR73406.1"/>
    <property type="molecule type" value="Genomic_DNA"/>
</dbReference>
<dbReference type="HAMAP" id="MF_01491">
    <property type="entry name" value="RNase_J_bact"/>
    <property type="match status" value="1"/>
</dbReference>
<evidence type="ECO:0000256" key="11">
    <source>
        <dbReference type="PIRSR" id="PIRSR004803-1"/>
    </source>
</evidence>
<dbReference type="EC" id="3.1.-.-" evidence="10"/>
<dbReference type="InterPro" id="IPR041636">
    <property type="entry name" value="RNase_J_C"/>
</dbReference>
<proteinExistence type="inferred from homology"/>
<dbReference type="SUPFAM" id="SSF56281">
    <property type="entry name" value="Metallo-hydrolase/oxidoreductase"/>
    <property type="match status" value="1"/>
</dbReference>
<dbReference type="Gene3D" id="3.60.15.10">
    <property type="entry name" value="Ribonuclease Z/Hydroxyacylglutathione hydrolase-like"/>
    <property type="match status" value="1"/>
</dbReference>
<dbReference type="Gene3D" id="3.10.20.580">
    <property type="match status" value="1"/>
</dbReference>
<reference evidence="16 17" key="1">
    <citation type="submission" date="2016-07" db="EMBL/GenBank/DDBJ databases">
        <title>Genome and transcriptome analysis of iron-reducing fermentative bacteria Anoxybacter fermentans.</title>
        <authorList>
            <person name="Zeng X."/>
            <person name="Shao Z."/>
        </authorList>
    </citation>
    <scope>NUCLEOTIDE SEQUENCE [LARGE SCALE GENOMIC DNA]</scope>
    <source>
        <strain evidence="16 17">DY22613</strain>
    </source>
</reference>
<dbReference type="PIRSF" id="PIRSF004803">
    <property type="entry name" value="RnjA"/>
    <property type="match status" value="1"/>
</dbReference>
<keyword evidence="14" id="KW-0175">Coiled coil</keyword>
<accession>A0A3Q9HSE9</accession>
<gene>
    <name evidence="10" type="primary">rnj</name>
    <name evidence="16" type="ORF">BBF96_08430</name>
</gene>